<dbReference type="GO" id="GO:0007165">
    <property type="term" value="P:signal transduction"/>
    <property type="evidence" value="ECO:0007669"/>
    <property type="project" value="InterPro"/>
</dbReference>
<dbReference type="AlphaFoldDB" id="A0A1I4BVI0"/>
<evidence type="ECO:0000259" key="1">
    <source>
        <dbReference type="PROSITE" id="PS50104"/>
    </source>
</evidence>
<dbReference type="SUPFAM" id="SSF52200">
    <property type="entry name" value="Toll/Interleukin receptor TIR domain"/>
    <property type="match status" value="1"/>
</dbReference>
<dbReference type="Proteomes" id="UP000199473">
    <property type="component" value="Unassembled WGS sequence"/>
</dbReference>
<name>A0A1I4BVI0_9PROT</name>
<keyword evidence="3" id="KW-1185">Reference proteome</keyword>
<dbReference type="Pfam" id="PF13676">
    <property type="entry name" value="TIR_2"/>
    <property type="match status" value="1"/>
</dbReference>
<dbReference type="SMART" id="SM00255">
    <property type="entry name" value="TIR"/>
    <property type="match status" value="1"/>
</dbReference>
<organism evidence="2 3">
    <name type="scientific">Falsiroseomonas stagni DSM 19981</name>
    <dbReference type="NCBI Taxonomy" id="1123062"/>
    <lineage>
        <taxon>Bacteria</taxon>
        <taxon>Pseudomonadati</taxon>
        <taxon>Pseudomonadota</taxon>
        <taxon>Alphaproteobacteria</taxon>
        <taxon>Acetobacterales</taxon>
        <taxon>Roseomonadaceae</taxon>
        <taxon>Falsiroseomonas</taxon>
    </lineage>
</organism>
<dbReference type="Gene3D" id="3.40.50.10140">
    <property type="entry name" value="Toll/interleukin-1 receptor homology (TIR) domain"/>
    <property type="match status" value="1"/>
</dbReference>
<accession>A0A1I4BVI0</accession>
<sequence length="169" mass="19146">MSGPEQCFLSYSHADHAAFERLRVHLAAPAHLLNLRLWHDRRIRAGDYWNHRIETEIERSQVFVLLVTADFFASDYILTREWPAIQARHSGSGALVLPVIYRNCGWMGFFGSYIQVVPTTRDGRLKPVADWPKPENGFAEAAKAISDGIQDWFSITPRSPLAASTRPTP</sequence>
<dbReference type="STRING" id="1123062.SAMN02745775_106152"/>
<gene>
    <name evidence="2" type="ORF">SAMN02745775_106152</name>
</gene>
<proteinExistence type="predicted"/>
<evidence type="ECO:0000313" key="3">
    <source>
        <dbReference type="Proteomes" id="UP000199473"/>
    </source>
</evidence>
<reference evidence="2 3" key="1">
    <citation type="submission" date="2016-10" db="EMBL/GenBank/DDBJ databases">
        <authorList>
            <person name="de Groot N.N."/>
        </authorList>
    </citation>
    <scope>NUCLEOTIDE SEQUENCE [LARGE SCALE GENOMIC DNA]</scope>
    <source>
        <strain evidence="2 3">DSM 19981</strain>
    </source>
</reference>
<evidence type="ECO:0000313" key="2">
    <source>
        <dbReference type="EMBL" id="SFK72430.1"/>
    </source>
</evidence>
<feature type="domain" description="TIR" evidence="1">
    <location>
        <begin position="3"/>
        <end position="149"/>
    </location>
</feature>
<dbReference type="PROSITE" id="PS50104">
    <property type="entry name" value="TIR"/>
    <property type="match status" value="1"/>
</dbReference>
<protein>
    <submittedName>
        <fullName evidence="2">TIR domain-containing protein</fullName>
    </submittedName>
</protein>
<dbReference type="InterPro" id="IPR000157">
    <property type="entry name" value="TIR_dom"/>
</dbReference>
<dbReference type="EMBL" id="FOSQ01000006">
    <property type="protein sequence ID" value="SFK72430.1"/>
    <property type="molecule type" value="Genomic_DNA"/>
</dbReference>
<dbReference type="RefSeq" id="WP_175533981.1">
    <property type="nucleotide sequence ID" value="NZ_FOSQ01000006.1"/>
</dbReference>
<dbReference type="InterPro" id="IPR035897">
    <property type="entry name" value="Toll_tir_struct_dom_sf"/>
</dbReference>